<gene>
    <name evidence="8" type="ORF">DLM86_23455</name>
</gene>
<dbReference type="Pfam" id="PF02838">
    <property type="entry name" value="Glyco_hydro_20b"/>
    <property type="match status" value="1"/>
</dbReference>
<keyword evidence="6" id="KW-0732">Signal</keyword>
<dbReference type="InterPro" id="IPR015882">
    <property type="entry name" value="HEX_bac_N"/>
</dbReference>
<dbReference type="Pfam" id="PF00754">
    <property type="entry name" value="F5_F8_type_C"/>
    <property type="match status" value="2"/>
</dbReference>
<dbReference type="PANTHER" id="PTHR43678">
    <property type="entry name" value="PUTATIVE (AFU_ORTHOLOGUE AFUA_2G00640)-RELATED"/>
    <property type="match status" value="1"/>
</dbReference>
<dbReference type="Pfam" id="PF13385">
    <property type="entry name" value="Laminin_G_3"/>
    <property type="match status" value="1"/>
</dbReference>
<dbReference type="PRINTS" id="PR00738">
    <property type="entry name" value="GLHYDRLASE20"/>
</dbReference>
<dbReference type="SUPFAM" id="SSF49785">
    <property type="entry name" value="Galactose-binding domain-like"/>
    <property type="match status" value="2"/>
</dbReference>
<evidence type="ECO:0000256" key="1">
    <source>
        <dbReference type="ARBA" id="ARBA00006285"/>
    </source>
</evidence>
<dbReference type="Gene3D" id="2.60.120.200">
    <property type="match status" value="1"/>
</dbReference>
<protein>
    <submittedName>
        <fullName evidence="8">Beta-N-acetylhexosaminidase</fullName>
    </submittedName>
</protein>
<reference evidence="8 9" key="1">
    <citation type="submission" date="2018-05" db="EMBL/GenBank/DDBJ databases">
        <title>Paenibacillus flagellatus sp. nov., isolated from selenium mineral soil.</title>
        <authorList>
            <person name="Dai X."/>
        </authorList>
    </citation>
    <scope>NUCLEOTIDE SEQUENCE [LARGE SCALE GENOMIC DNA]</scope>
    <source>
        <strain evidence="8 9">DXL2</strain>
    </source>
</reference>
<keyword evidence="9" id="KW-1185">Reference proteome</keyword>
<dbReference type="InterPro" id="IPR015883">
    <property type="entry name" value="Glyco_hydro_20_cat"/>
</dbReference>
<comment type="caution">
    <text evidence="8">The sequence shown here is derived from an EMBL/GenBank/DDBJ whole genome shotgun (WGS) entry which is preliminary data.</text>
</comment>
<dbReference type="RefSeq" id="WP_110842500.1">
    <property type="nucleotide sequence ID" value="NZ_QJVJ01000011.1"/>
</dbReference>
<keyword evidence="2" id="KW-0378">Hydrolase</keyword>
<feature type="domain" description="F5/8 type C" evidence="7">
    <location>
        <begin position="58"/>
        <end position="198"/>
    </location>
</feature>
<feature type="active site" description="Proton donor" evidence="4">
    <location>
        <position position="580"/>
    </location>
</feature>
<dbReference type="GO" id="GO:0005975">
    <property type="term" value="P:carbohydrate metabolic process"/>
    <property type="evidence" value="ECO:0007669"/>
    <property type="project" value="InterPro"/>
</dbReference>
<dbReference type="Pfam" id="PF00728">
    <property type="entry name" value="Glyco_hydro_20"/>
    <property type="match status" value="1"/>
</dbReference>
<name>A0A2V5K2T4_9BACL</name>
<dbReference type="PROSITE" id="PS50022">
    <property type="entry name" value="FA58C_3"/>
    <property type="match status" value="2"/>
</dbReference>
<dbReference type="SUPFAM" id="SSF49899">
    <property type="entry name" value="Concanavalin A-like lectins/glucanases"/>
    <property type="match status" value="1"/>
</dbReference>
<accession>A0A2V5K2T4</accession>
<evidence type="ECO:0000259" key="7">
    <source>
        <dbReference type="PROSITE" id="PS50022"/>
    </source>
</evidence>
<feature type="compositionally biased region" description="Low complexity" evidence="5">
    <location>
        <begin position="1149"/>
        <end position="1158"/>
    </location>
</feature>
<comment type="similarity">
    <text evidence="1">Belongs to the glycosyl hydrolase 20 family.</text>
</comment>
<organism evidence="8 9">
    <name type="scientific">Paenibacillus flagellatus</name>
    <dbReference type="NCBI Taxonomy" id="2211139"/>
    <lineage>
        <taxon>Bacteria</taxon>
        <taxon>Bacillati</taxon>
        <taxon>Bacillota</taxon>
        <taxon>Bacilli</taxon>
        <taxon>Bacillales</taxon>
        <taxon>Paenibacillaceae</taxon>
        <taxon>Paenibacillus</taxon>
    </lineage>
</organism>
<dbReference type="InterPro" id="IPR025705">
    <property type="entry name" value="Beta_hexosaminidase_sua/sub"/>
</dbReference>
<dbReference type="Gene3D" id="3.30.379.10">
    <property type="entry name" value="Chitobiase/beta-hexosaminidase domain 2-like"/>
    <property type="match status" value="1"/>
</dbReference>
<feature type="signal peptide" evidence="6">
    <location>
        <begin position="1"/>
        <end position="26"/>
    </location>
</feature>
<dbReference type="InterPro" id="IPR054470">
    <property type="entry name" value="FIMAH_dom"/>
</dbReference>
<keyword evidence="3" id="KW-0326">Glycosidase</keyword>
<dbReference type="SUPFAM" id="SSF55545">
    <property type="entry name" value="beta-N-acetylhexosaminidase-like domain"/>
    <property type="match status" value="1"/>
</dbReference>
<dbReference type="Gene3D" id="3.20.20.80">
    <property type="entry name" value="Glycosidases"/>
    <property type="match status" value="1"/>
</dbReference>
<feature type="domain" description="F5/8 type C" evidence="7">
    <location>
        <begin position="943"/>
        <end position="1083"/>
    </location>
</feature>
<evidence type="ECO:0000256" key="5">
    <source>
        <dbReference type="SAM" id="MobiDB-lite"/>
    </source>
</evidence>
<dbReference type="InterPro" id="IPR052764">
    <property type="entry name" value="GH20_Enzymes"/>
</dbReference>
<evidence type="ECO:0000313" key="8">
    <source>
        <dbReference type="EMBL" id="PYI51873.1"/>
    </source>
</evidence>
<evidence type="ECO:0000256" key="2">
    <source>
        <dbReference type="ARBA" id="ARBA00022801"/>
    </source>
</evidence>
<dbReference type="Gene3D" id="2.60.120.260">
    <property type="entry name" value="Galactose-binding domain-like"/>
    <property type="match status" value="2"/>
</dbReference>
<dbReference type="InterPro" id="IPR017853">
    <property type="entry name" value="GH"/>
</dbReference>
<dbReference type="EMBL" id="QJVJ01000011">
    <property type="protein sequence ID" value="PYI51873.1"/>
    <property type="molecule type" value="Genomic_DNA"/>
</dbReference>
<dbReference type="Proteomes" id="UP000247476">
    <property type="component" value="Unassembled WGS sequence"/>
</dbReference>
<dbReference type="CDD" id="cd06564">
    <property type="entry name" value="GH20_DspB_LnbB-like"/>
    <property type="match status" value="1"/>
</dbReference>
<dbReference type="NCBIfam" id="NF047446">
    <property type="entry name" value="barrel_OmpL47"/>
    <property type="match status" value="1"/>
</dbReference>
<dbReference type="InterPro" id="IPR058094">
    <property type="entry name" value="Ig-like_OmpL47-like"/>
</dbReference>
<dbReference type="PANTHER" id="PTHR43678:SF1">
    <property type="entry name" value="BETA-N-ACETYLHEXOSAMINIDASE"/>
    <property type="match status" value="1"/>
</dbReference>
<proteinExistence type="inferred from homology"/>
<dbReference type="Gene3D" id="3.30.1920.20">
    <property type="match status" value="1"/>
</dbReference>
<feature type="chain" id="PRO_5039134315" evidence="6">
    <location>
        <begin position="27"/>
        <end position="1430"/>
    </location>
</feature>
<dbReference type="SUPFAM" id="SSF51445">
    <property type="entry name" value="(Trans)glycosidases"/>
    <property type="match status" value="1"/>
</dbReference>
<sequence length="1430" mass="156399">MRRTIPIWLSMALLFGLFTSAMPLAAAEEGRTDDGASPADSVSRSVYETVPNIVLHTADDSRVGVNLAVHKAVYASGSEVEWLGPANAVDGNGSTRWSSALQDDQWFYVDLGAAFTINRVVLKWQTPASKYKLYVSTDAEHWTNVLGGDAEIVCRGGTETVDFDDVQARYVKFQGVKRAPVDGIYYGYSFFEFEVYDAGDLPKIVKGITRIPPIAQGQTKIVLPDVPEGYTVSVYGSDRLPVIDREGNVHAPLVDTNVNLLFQVEKTNDPGQKGVTGNVPVFVPGRYTQTDDRNVEPKVVPSLREWYGRTGDFTLTPASRIVVEPADRDALRKAAEQTKEDLRDIANVDAAIVYGSPQPGDLYLSIDDTLGSLGHEGYVFDVDDHVAIASSDATGVFFGTRTALQILKQDGRHARIPKGTARDYPKYEMRGLMIDVARKFYTIDFLRQYVKLLSWYKMNHFQIHLNDDVGTPFLDGTTAAYRLESETYPGLASKNGFYTKAEFRDLQRLGADYGVNVVPEIDTPGHSRAFTAFDPSLGTGPHLDITRPKTVEFVKSLFDEYIDGDNPTFIGPDVHIGTDEYWGSDKEVFRGYMDTLIRHIDDKGKRPHLWGGMTEYNGTTPVSNRAAMNVWHVPYGDARQAIDLGYDIINTENSYMYLVPRLFKEYMDPKFMYEKWEPNVFSDTTLPYGHPKLKGAMIALWNDISDASGLSMDDSHDRLFPAVQVLSEKMWTGSREDADYNAYAAAAARIGEAPNANISRKLQVSNEDGSVIRYRFENGFADESGNGYAGEGKNVSVTDGKFGKGVRLNGGESYVQTPLEALGFGWTASMWVKPDADNPDDAVLLESPVGQVKLKQGTSGKLGFSKEHYHSTFQYEVPAERWTHLLLTGDNKGVSLYVNGNEYVEKLWVTNGATPRIDTLVLPIGKIGSATRSFKGVVDNVTVYNKAVSFDGNNLALNKRAESSANEAPHLSADQAVDGNAGTRWASAFADDQWFLVDLGGRQPINSVVIKWENAFAKTYKLYVSDDGEQWRNVKADDGAVEGKGGVETIAFAPTEARYVKLQGIERGTIYGYSIFEFEVYGQGVWGDYVELAREAEAMLASGQGDAGLRNRVQDMLDRFPYDYESSIGKLRELVVLLQESIDRENDKTPPVTTAAVTPPQPDGRNGWYVRPATVAMSAQDDRSGIGRTEYSADGGTSWRPYTGPIVLATDGVHDLLYRSADKAGNLEAAKSVLVRIDRTAPTIAATANGVPLTEGAGFLDGEPLVLEAQAADPASGVAGVAVTVDGQRYVPGTPLLLAGRLGAHEVRIEATDDAGNVSRTVISFTMRTSIASMERLSDVYFESGDISGSLRDKLSRSLDAAAKHERNGKLKQAATAMRDVVKRLDKADGSDAVSEAARTALLADANALIPAWTGGEAESEPDAASADAD</sequence>
<dbReference type="InterPro" id="IPR000421">
    <property type="entry name" value="FA58C"/>
</dbReference>
<evidence type="ECO:0000313" key="9">
    <source>
        <dbReference type="Proteomes" id="UP000247476"/>
    </source>
</evidence>
<dbReference type="InterPro" id="IPR013320">
    <property type="entry name" value="ConA-like_dom_sf"/>
</dbReference>
<dbReference type="Pfam" id="PF22888">
    <property type="entry name" value="FIMAH"/>
    <property type="match status" value="1"/>
</dbReference>
<dbReference type="OrthoDB" id="1098018at2"/>
<evidence type="ECO:0000256" key="4">
    <source>
        <dbReference type="PIRSR" id="PIRSR625705-1"/>
    </source>
</evidence>
<dbReference type="InterPro" id="IPR029018">
    <property type="entry name" value="Hex-like_dom2"/>
</dbReference>
<evidence type="ECO:0000256" key="6">
    <source>
        <dbReference type="SAM" id="SignalP"/>
    </source>
</evidence>
<dbReference type="GO" id="GO:0004563">
    <property type="term" value="F:beta-N-acetylhexosaminidase activity"/>
    <property type="evidence" value="ECO:0007669"/>
    <property type="project" value="InterPro"/>
</dbReference>
<evidence type="ECO:0000256" key="3">
    <source>
        <dbReference type="ARBA" id="ARBA00023295"/>
    </source>
</evidence>
<dbReference type="InterPro" id="IPR008979">
    <property type="entry name" value="Galactose-bd-like_sf"/>
</dbReference>
<feature type="region of interest" description="Disordered" evidence="5">
    <location>
        <begin position="1146"/>
        <end position="1166"/>
    </location>
</feature>